<comment type="similarity">
    <text evidence="1 4">Belongs to the pyrroline-5-carboxylate reductase family.</text>
</comment>
<keyword evidence="4" id="KW-0641">Proline biosynthesis</keyword>
<evidence type="ECO:0000256" key="4">
    <source>
        <dbReference type="HAMAP-Rule" id="MF_01925"/>
    </source>
</evidence>
<dbReference type="InterPro" id="IPR036291">
    <property type="entry name" value="NAD(P)-bd_dom_sf"/>
</dbReference>
<organism evidence="7 8">
    <name type="scientific">Halobacteriovorax vibrionivorans</name>
    <dbReference type="NCBI Taxonomy" id="2152716"/>
    <lineage>
        <taxon>Bacteria</taxon>
        <taxon>Pseudomonadati</taxon>
        <taxon>Bdellovibrionota</taxon>
        <taxon>Bacteriovoracia</taxon>
        <taxon>Bacteriovoracales</taxon>
        <taxon>Halobacteriovoraceae</taxon>
        <taxon>Halobacteriovorax</taxon>
    </lineage>
</organism>
<dbReference type="InterPro" id="IPR053790">
    <property type="entry name" value="P5CR-like_CS"/>
</dbReference>
<proteinExistence type="inferred from homology"/>
<sequence>MAYRHLILGAGNMVRALLPNFISVAKESDESEFFVFTPSGTKAKKFAEDFDVNWIESLEDLRNQHIDFIWCGFKPQQLIEVAKEVEFLSHPYLTIVSLLAGVDSASLASALGSEEVIRIMPNTPAQVGLGVNALYKSKRVHQDKWKYFWDAFNTKGINTVFEKEDDIDIITPFSGSGPAYFFEIARILISDLERRGIDKKLAHQMIAGTIEGAGRMLVQNDDAQELRENVTSKKGVTFEALESLKESNLEKIFNIAMERAYQRTLELKGNK</sequence>
<dbReference type="EC" id="1.5.1.2" evidence="4"/>
<dbReference type="Gene3D" id="3.40.50.720">
    <property type="entry name" value="NAD(P)-binding Rossmann-like Domain"/>
    <property type="match status" value="1"/>
</dbReference>
<dbReference type="InterPro" id="IPR029036">
    <property type="entry name" value="P5CR_dimer"/>
</dbReference>
<dbReference type="Gene3D" id="1.10.3730.10">
    <property type="entry name" value="ProC C-terminal domain-like"/>
    <property type="match status" value="1"/>
</dbReference>
<comment type="subcellular location">
    <subcellularLocation>
        <location evidence="4">Cytoplasm</location>
    </subcellularLocation>
</comment>
<name>A0ABY0IDH7_9BACT</name>
<feature type="domain" description="Pyrroline-5-carboxylate reductase catalytic N-terminal" evidence="5">
    <location>
        <begin position="7"/>
        <end position="100"/>
    </location>
</feature>
<evidence type="ECO:0000256" key="3">
    <source>
        <dbReference type="ARBA" id="ARBA00023002"/>
    </source>
</evidence>
<evidence type="ECO:0000259" key="6">
    <source>
        <dbReference type="Pfam" id="PF14748"/>
    </source>
</evidence>
<keyword evidence="4" id="KW-0028">Amino-acid biosynthesis</keyword>
<comment type="catalytic activity">
    <reaction evidence="4">
        <text>L-proline + NADP(+) = (S)-1-pyrroline-5-carboxylate + NADPH + 2 H(+)</text>
        <dbReference type="Rhea" id="RHEA:14109"/>
        <dbReference type="ChEBI" id="CHEBI:15378"/>
        <dbReference type="ChEBI" id="CHEBI:17388"/>
        <dbReference type="ChEBI" id="CHEBI:57783"/>
        <dbReference type="ChEBI" id="CHEBI:58349"/>
        <dbReference type="ChEBI" id="CHEBI:60039"/>
        <dbReference type="EC" id="1.5.1.2"/>
    </reaction>
</comment>
<dbReference type="PANTHER" id="PTHR11645:SF0">
    <property type="entry name" value="PYRROLINE-5-CARBOXYLATE REDUCTASE 3"/>
    <property type="match status" value="1"/>
</dbReference>
<comment type="function">
    <text evidence="4">Catalyzes the reduction of 1-pyrroline-5-carboxylate (PCA) to L-proline.</text>
</comment>
<dbReference type="PIRSF" id="PIRSF000193">
    <property type="entry name" value="Pyrrol-5-carb_rd"/>
    <property type="match status" value="1"/>
</dbReference>
<dbReference type="Pfam" id="PF14748">
    <property type="entry name" value="P5CR_dimer"/>
    <property type="match status" value="1"/>
</dbReference>
<evidence type="ECO:0000313" key="8">
    <source>
        <dbReference type="Proteomes" id="UP000443582"/>
    </source>
</evidence>
<evidence type="ECO:0000256" key="1">
    <source>
        <dbReference type="ARBA" id="ARBA00005525"/>
    </source>
</evidence>
<dbReference type="HAMAP" id="MF_01925">
    <property type="entry name" value="P5C_reductase"/>
    <property type="match status" value="1"/>
</dbReference>
<dbReference type="InterPro" id="IPR000304">
    <property type="entry name" value="Pyrroline-COOH_reductase"/>
</dbReference>
<keyword evidence="2 4" id="KW-0521">NADP</keyword>
<dbReference type="InterPro" id="IPR008927">
    <property type="entry name" value="6-PGluconate_DH-like_C_sf"/>
</dbReference>
<dbReference type="Pfam" id="PF03807">
    <property type="entry name" value="F420_oxidored"/>
    <property type="match status" value="1"/>
</dbReference>
<keyword evidence="8" id="KW-1185">Reference proteome</keyword>
<dbReference type="EMBL" id="QDKL01000003">
    <property type="protein sequence ID" value="RZF20999.1"/>
    <property type="molecule type" value="Genomic_DNA"/>
</dbReference>
<dbReference type="RefSeq" id="WP_115363365.1">
    <property type="nucleotide sequence ID" value="NZ_QDKL01000003.1"/>
</dbReference>
<protein>
    <recommendedName>
        <fullName evidence="4">Pyrroline-5-carboxylate reductase</fullName>
        <shortName evidence="4">P5C reductase</shortName>
        <shortName evidence="4">P5CR</shortName>
        <ecNumber evidence="4">1.5.1.2</ecNumber>
    </recommendedName>
    <alternativeName>
        <fullName evidence="4">PCA reductase</fullName>
    </alternativeName>
</protein>
<evidence type="ECO:0000256" key="2">
    <source>
        <dbReference type="ARBA" id="ARBA00022857"/>
    </source>
</evidence>
<reference evidence="8" key="1">
    <citation type="journal article" date="2019" name="Int. J. Syst. Evol. Microbiol.">
        <title>Halobacteriovorax valvorus sp. nov., a novel prokaryotic predator isolated from coastal seawater of China.</title>
        <authorList>
            <person name="Chen M.-X."/>
        </authorList>
    </citation>
    <scope>NUCLEOTIDE SEQUENCE [LARGE SCALE GENOMIC DNA]</scope>
    <source>
        <strain evidence="8">BL9</strain>
    </source>
</reference>
<dbReference type="Proteomes" id="UP000443582">
    <property type="component" value="Unassembled WGS sequence"/>
</dbReference>
<dbReference type="PROSITE" id="PS00521">
    <property type="entry name" value="P5CR"/>
    <property type="match status" value="1"/>
</dbReference>
<gene>
    <name evidence="4" type="primary">proC</name>
    <name evidence="7" type="ORF">DAY19_13530</name>
</gene>
<dbReference type="SUPFAM" id="SSF48179">
    <property type="entry name" value="6-phosphogluconate dehydrogenase C-terminal domain-like"/>
    <property type="match status" value="1"/>
</dbReference>
<dbReference type="InterPro" id="IPR028939">
    <property type="entry name" value="P5C_Rdtase_cat_N"/>
</dbReference>
<dbReference type="SUPFAM" id="SSF51735">
    <property type="entry name" value="NAD(P)-binding Rossmann-fold domains"/>
    <property type="match status" value="1"/>
</dbReference>
<keyword evidence="4" id="KW-0963">Cytoplasm</keyword>
<keyword evidence="3 4" id="KW-0560">Oxidoreductase</keyword>
<comment type="caution">
    <text evidence="7">The sequence shown here is derived from an EMBL/GenBank/DDBJ whole genome shotgun (WGS) entry which is preliminary data.</text>
</comment>
<comment type="catalytic activity">
    <reaction evidence="4">
        <text>L-proline + NAD(+) = (S)-1-pyrroline-5-carboxylate + NADH + 2 H(+)</text>
        <dbReference type="Rhea" id="RHEA:14105"/>
        <dbReference type="ChEBI" id="CHEBI:15378"/>
        <dbReference type="ChEBI" id="CHEBI:17388"/>
        <dbReference type="ChEBI" id="CHEBI:57540"/>
        <dbReference type="ChEBI" id="CHEBI:57945"/>
        <dbReference type="ChEBI" id="CHEBI:60039"/>
        <dbReference type="EC" id="1.5.1.2"/>
    </reaction>
</comment>
<accession>A0ABY0IDH7</accession>
<evidence type="ECO:0000259" key="5">
    <source>
        <dbReference type="Pfam" id="PF03807"/>
    </source>
</evidence>
<comment type="pathway">
    <text evidence="4">Amino-acid biosynthesis; L-proline biosynthesis; L-proline from L-glutamate 5-semialdehyde: step 1/1.</text>
</comment>
<evidence type="ECO:0000313" key="7">
    <source>
        <dbReference type="EMBL" id="RZF20999.1"/>
    </source>
</evidence>
<feature type="domain" description="Pyrroline-5-carboxylate reductase dimerisation" evidence="6">
    <location>
        <begin position="164"/>
        <end position="267"/>
    </location>
</feature>
<dbReference type="PANTHER" id="PTHR11645">
    <property type="entry name" value="PYRROLINE-5-CARBOXYLATE REDUCTASE"/>
    <property type="match status" value="1"/>
</dbReference>